<dbReference type="PROSITE" id="PS50082">
    <property type="entry name" value="WD_REPEATS_2"/>
    <property type="match status" value="2"/>
</dbReference>
<dbReference type="InterPro" id="IPR001680">
    <property type="entry name" value="WD40_rpt"/>
</dbReference>
<dbReference type="GO" id="GO:1990234">
    <property type="term" value="C:transferase complex"/>
    <property type="evidence" value="ECO:0007669"/>
    <property type="project" value="UniProtKB-ARBA"/>
</dbReference>
<dbReference type="RefSeq" id="XP_013276133.1">
    <property type="nucleotide sequence ID" value="XM_013420679.1"/>
</dbReference>
<protein>
    <recommendedName>
        <fullName evidence="4">Mitochondrial division protein 1</fullName>
    </recommendedName>
</protein>
<organism evidence="8 9">
    <name type="scientific">Rhinocladiella mackenziei CBS 650.93</name>
    <dbReference type="NCBI Taxonomy" id="1442369"/>
    <lineage>
        <taxon>Eukaryota</taxon>
        <taxon>Fungi</taxon>
        <taxon>Dikarya</taxon>
        <taxon>Ascomycota</taxon>
        <taxon>Pezizomycotina</taxon>
        <taxon>Eurotiomycetes</taxon>
        <taxon>Chaetothyriomycetidae</taxon>
        <taxon>Chaetothyriales</taxon>
        <taxon>Herpotrichiellaceae</taxon>
        <taxon>Rhinocladiella</taxon>
    </lineage>
</organism>
<dbReference type="OrthoDB" id="6262491at2759"/>
<evidence type="ECO:0000256" key="7">
    <source>
        <dbReference type="SAM" id="MobiDB-lite"/>
    </source>
</evidence>
<dbReference type="Gene3D" id="2.130.10.10">
    <property type="entry name" value="YVTN repeat-like/Quinoprotein amine dehydrogenase"/>
    <property type="match status" value="2"/>
</dbReference>
<feature type="compositionally biased region" description="Basic and acidic residues" evidence="7">
    <location>
        <begin position="362"/>
        <end position="375"/>
    </location>
</feature>
<dbReference type="Pfam" id="PF00400">
    <property type="entry name" value="WD40"/>
    <property type="match status" value="4"/>
</dbReference>
<reference evidence="8 9" key="1">
    <citation type="submission" date="2015-01" db="EMBL/GenBank/DDBJ databases">
        <title>The Genome Sequence of Rhinocladiella mackenzie CBS 650.93.</title>
        <authorList>
            <consortium name="The Broad Institute Genomics Platform"/>
            <person name="Cuomo C."/>
            <person name="de Hoog S."/>
            <person name="Gorbushina A."/>
            <person name="Stielow B."/>
            <person name="Teixiera M."/>
            <person name="Abouelleil A."/>
            <person name="Chapman S.B."/>
            <person name="Priest M."/>
            <person name="Young S.K."/>
            <person name="Wortman J."/>
            <person name="Nusbaum C."/>
            <person name="Birren B."/>
        </authorList>
    </citation>
    <scope>NUCLEOTIDE SEQUENCE [LARGE SCALE GENOMIC DNA]</scope>
    <source>
        <strain evidence="8 9">CBS 650.93</strain>
    </source>
</reference>
<dbReference type="SMART" id="SM00320">
    <property type="entry name" value="WD40"/>
    <property type="match status" value="5"/>
</dbReference>
<keyword evidence="2" id="KW-0677">Repeat</keyword>
<evidence type="ECO:0000256" key="3">
    <source>
        <dbReference type="ARBA" id="ARBA00038415"/>
    </source>
</evidence>
<dbReference type="PANTHER" id="PTHR22847">
    <property type="entry name" value="WD40 REPEAT PROTEIN"/>
    <property type="match status" value="1"/>
</dbReference>
<feature type="region of interest" description="Disordered" evidence="7">
    <location>
        <begin position="362"/>
        <end position="382"/>
    </location>
</feature>
<proteinExistence type="inferred from homology"/>
<accession>A0A0D2G373</accession>
<comment type="function">
    <text evidence="5">Involved in mitochondrial fission. Acts as an adapter protein required to form mitochondrial fission complexes. Formation of these complexes is required to promote constriction and fission of the mitochondrial compartment at a late step in mitochondrial division.</text>
</comment>
<dbReference type="PANTHER" id="PTHR22847:SF637">
    <property type="entry name" value="WD REPEAT DOMAIN 5B"/>
    <property type="match status" value="1"/>
</dbReference>
<gene>
    <name evidence="8" type="ORF">Z518_00075</name>
</gene>
<evidence type="ECO:0000313" key="8">
    <source>
        <dbReference type="EMBL" id="KIX08997.1"/>
    </source>
</evidence>
<dbReference type="AlphaFoldDB" id="A0A0D2G373"/>
<dbReference type="SUPFAM" id="SSF50978">
    <property type="entry name" value="WD40 repeat-like"/>
    <property type="match status" value="1"/>
</dbReference>
<dbReference type="InterPro" id="IPR015943">
    <property type="entry name" value="WD40/YVTN_repeat-like_dom_sf"/>
</dbReference>
<sequence>MSNQAGNYFQTDTSLAENERKQRKATNSQGNPVKFRSKILAVDVNYFWDPSGDVVFVAEAGGSVTGLRLSTNELSATPRGPKAPLTSLAFHGSKSPTDASTTMRVFAGCWDKSIWRYTLHSTDGPSKSMTLTECTSFPAHTDFVKCLAVARTPDKQDIIISGSTDGDVRFWTVDGQSLGSLKPDCRGIECLVIDPLSSSDSPVVMFSTSKQDIFAFTLPESSKISTSHIQLSLPIRAHETSVYKLHFDDDGDLWTASADKTARHLSRNDGWRTEATLQHPDFVRDVTTHDKYGWVITACRDEEIRVWNKTTGELHHVFSGHYEEVTGLCMTGNLVISVSIDATLRRWSLAPADLQKAVEKAKNPKLLEQEPEPKNDMSMLTEEDEAELRALMESEEADILEKMAMDEQ</sequence>
<evidence type="ECO:0000256" key="2">
    <source>
        <dbReference type="ARBA" id="ARBA00022737"/>
    </source>
</evidence>
<dbReference type="VEuPathDB" id="FungiDB:Z518_00075"/>
<evidence type="ECO:0000313" key="9">
    <source>
        <dbReference type="Proteomes" id="UP000053617"/>
    </source>
</evidence>
<keyword evidence="1 6" id="KW-0853">WD repeat</keyword>
<dbReference type="Proteomes" id="UP000053617">
    <property type="component" value="Unassembled WGS sequence"/>
</dbReference>
<feature type="repeat" description="WD" evidence="6">
    <location>
        <begin position="276"/>
        <end position="317"/>
    </location>
</feature>
<dbReference type="EMBL" id="KN847475">
    <property type="protein sequence ID" value="KIX08997.1"/>
    <property type="molecule type" value="Genomic_DNA"/>
</dbReference>
<evidence type="ECO:0000256" key="6">
    <source>
        <dbReference type="PROSITE-ProRule" id="PRU00221"/>
    </source>
</evidence>
<dbReference type="InterPro" id="IPR036322">
    <property type="entry name" value="WD40_repeat_dom_sf"/>
</dbReference>
<feature type="repeat" description="WD" evidence="6">
    <location>
        <begin position="137"/>
        <end position="174"/>
    </location>
</feature>
<comment type="similarity">
    <text evidence="3">Belongs to the WD repeat MDV1/CAF4 family.</text>
</comment>
<evidence type="ECO:0000256" key="1">
    <source>
        <dbReference type="ARBA" id="ARBA00022574"/>
    </source>
</evidence>
<dbReference type="FunFam" id="2.130.10.10:FF:001196">
    <property type="entry name" value="WD repeat protein (AFU_orthologue AFUA_1G12380)"/>
    <property type="match status" value="1"/>
</dbReference>
<dbReference type="STRING" id="1442369.A0A0D2G373"/>
<evidence type="ECO:0000256" key="4">
    <source>
        <dbReference type="ARBA" id="ARBA00039789"/>
    </source>
</evidence>
<feature type="region of interest" description="Disordered" evidence="7">
    <location>
        <begin position="1"/>
        <end position="30"/>
    </location>
</feature>
<evidence type="ECO:0000256" key="5">
    <source>
        <dbReference type="ARBA" id="ARBA00043913"/>
    </source>
</evidence>
<name>A0A0D2G373_9EURO</name>
<keyword evidence="9" id="KW-1185">Reference proteome</keyword>
<feature type="compositionally biased region" description="Polar residues" evidence="7">
    <location>
        <begin position="1"/>
        <end position="16"/>
    </location>
</feature>
<dbReference type="HOGENOM" id="CLU_000288_57_4_1"/>
<dbReference type="GeneID" id="25288146"/>